<sequence>MLIKQKKYLVKMIIRPEKKSNVSILNKVMSLCLARGARRGEGADGLNA</sequence>
<protein>
    <submittedName>
        <fullName evidence="1">Uncharacterized protein</fullName>
    </submittedName>
</protein>
<gene>
    <name evidence="1" type="ORF">AJ85_15370</name>
</gene>
<organism evidence="1 2">
    <name type="scientific">Alkalihalobacillus alcalophilus ATCC 27647 = CGMCC 1.3604</name>
    <dbReference type="NCBI Taxonomy" id="1218173"/>
    <lineage>
        <taxon>Bacteria</taxon>
        <taxon>Bacillati</taxon>
        <taxon>Bacillota</taxon>
        <taxon>Bacilli</taxon>
        <taxon>Bacillales</taxon>
        <taxon>Bacillaceae</taxon>
        <taxon>Alkalihalobacillus</taxon>
    </lineage>
</organism>
<dbReference type="Proteomes" id="UP000297014">
    <property type="component" value="Unassembled WGS sequence"/>
</dbReference>
<dbReference type="EMBL" id="JALP01000198">
    <property type="protein sequence ID" value="THG89755.1"/>
    <property type="molecule type" value="Genomic_DNA"/>
</dbReference>
<reference evidence="1 2" key="1">
    <citation type="submission" date="2014-01" db="EMBL/GenBank/DDBJ databases">
        <title>Draft genome sequencing of Bacillus alcalophilus CGMCC 1.3604.</title>
        <authorList>
            <person name="Yang J."/>
            <person name="Diao L."/>
            <person name="Yang S."/>
        </authorList>
    </citation>
    <scope>NUCLEOTIDE SEQUENCE [LARGE SCALE GENOMIC DNA]</scope>
    <source>
        <strain evidence="1 2">CGMCC 1.3604</strain>
    </source>
</reference>
<comment type="caution">
    <text evidence="1">The sequence shown here is derived from an EMBL/GenBank/DDBJ whole genome shotgun (WGS) entry which is preliminary data.</text>
</comment>
<dbReference type="AlphaFoldDB" id="A0A4S4JX15"/>
<name>A0A4S4JX15_ALKAL</name>
<evidence type="ECO:0000313" key="1">
    <source>
        <dbReference type="EMBL" id="THG89755.1"/>
    </source>
</evidence>
<proteinExistence type="predicted"/>
<evidence type="ECO:0000313" key="2">
    <source>
        <dbReference type="Proteomes" id="UP000297014"/>
    </source>
</evidence>
<accession>A0A4S4JX15</accession>